<dbReference type="RefSeq" id="WP_055449977.1">
    <property type="nucleotide sequence ID" value="NZ_CYHF01000003.1"/>
</dbReference>
<dbReference type="FunFam" id="3.30.70.270:FF:000001">
    <property type="entry name" value="Diguanylate cyclase domain protein"/>
    <property type="match status" value="1"/>
</dbReference>
<dbReference type="CDD" id="cd01949">
    <property type="entry name" value="GGDEF"/>
    <property type="match status" value="1"/>
</dbReference>
<dbReference type="PANTHER" id="PTHR45138">
    <property type="entry name" value="REGULATORY COMPONENTS OF SENSORY TRANSDUCTION SYSTEM"/>
    <property type="match status" value="1"/>
</dbReference>
<dbReference type="Pfam" id="PF00990">
    <property type="entry name" value="GGDEF"/>
    <property type="match status" value="1"/>
</dbReference>
<evidence type="ECO:0000313" key="6">
    <source>
        <dbReference type="EMBL" id="CUA95630.1"/>
    </source>
</evidence>
<dbReference type="OrthoDB" id="9813903at2"/>
<comment type="catalytic activity">
    <reaction evidence="2">
        <text>2 GTP = 3',3'-c-di-GMP + 2 diphosphate</text>
        <dbReference type="Rhea" id="RHEA:24898"/>
        <dbReference type="ChEBI" id="CHEBI:33019"/>
        <dbReference type="ChEBI" id="CHEBI:37565"/>
        <dbReference type="ChEBI" id="CHEBI:58805"/>
        <dbReference type="EC" id="2.7.7.65"/>
    </reaction>
</comment>
<dbReference type="Gene3D" id="3.30.450.20">
    <property type="entry name" value="PAS domain"/>
    <property type="match status" value="1"/>
</dbReference>
<dbReference type="InterPro" id="IPR035965">
    <property type="entry name" value="PAS-like_dom_sf"/>
</dbReference>
<dbReference type="PROSITE" id="PS50887">
    <property type="entry name" value="GGDEF"/>
    <property type="match status" value="1"/>
</dbReference>
<accession>A0A0K6HXN2</accession>
<keyword evidence="4" id="KW-0812">Transmembrane</keyword>
<dbReference type="STRING" id="339866.GCA_001418255_01054"/>
<dbReference type="InterPro" id="IPR050469">
    <property type="entry name" value="Diguanylate_Cyclase"/>
</dbReference>
<dbReference type="SMART" id="SM00267">
    <property type="entry name" value="GGDEF"/>
    <property type="match status" value="1"/>
</dbReference>
<proteinExistence type="predicted"/>
<dbReference type="EMBL" id="CYHF01000003">
    <property type="protein sequence ID" value="CUA95630.1"/>
    <property type="molecule type" value="Genomic_DNA"/>
</dbReference>
<name>A0A0K6HXN2_9BURK</name>
<dbReference type="InterPro" id="IPR029787">
    <property type="entry name" value="Nucleotide_cyclase"/>
</dbReference>
<evidence type="ECO:0000256" key="4">
    <source>
        <dbReference type="SAM" id="Phobius"/>
    </source>
</evidence>
<dbReference type="InterPro" id="IPR043128">
    <property type="entry name" value="Rev_trsase/Diguanyl_cyclase"/>
</dbReference>
<evidence type="ECO:0000256" key="2">
    <source>
        <dbReference type="ARBA" id="ARBA00034247"/>
    </source>
</evidence>
<gene>
    <name evidence="6" type="ORF">Ga0061069_103174</name>
</gene>
<keyword evidence="7" id="KW-1185">Reference proteome</keyword>
<dbReference type="NCBIfam" id="TIGR00254">
    <property type="entry name" value="GGDEF"/>
    <property type="match status" value="1"/>
</dbReference>
<dbReference type="Gene3D" id="3.30.70.270">
    <property type="match status" value="1"/>
</dbReference>
<feature type="transmembrane region" description="Helical" evidence="4">
    <location>
        <begin position="115"/>
        <end position="135"/>
    </location>
</feature>
<evidence type="ECO:0000313" key="7">
    <source>
        <dbReference type="Proteomes" id="UP000183649"/>
    </source>
</evidence>
<feature type="transmembrane region" description="Helical" evidence="4">
    <location>
        <begin position="147"/>
        <end position="165"/>
    </location>
</feature>
<protein>
    <recommendedName>
        <fullName evidence="1">diguanylate cyclase</fullName>
        <ecNumber evidence="1">2.7.7.65</ecNumber>
    </recommendedName>
</protein>
<dbReference type="GO" id="GO:0005886">
    <property type="term" value="C:plasma membrane"/>
    <property type="evidence" value="ECO:0007669"/>
    <property type="project" value="TreeGrafter"/>
</dbReference>
<dbReference type="EC" id="2.7.7.65" evidence="1"/>
<dbReference type="SUPFAM" id="SSF55073">
    <property type="entry name" value="Nucleotide cyclase"/>
    <property type="match status" value="1"/>
</dbReference>
<dbReference type="GO" id="GO:0043709">
    <property type="term" value="P:cell adhesion involved in single-species biofilm formation"/>
    <property type="evidence" value="ECO:0007669"/>
    <property type="project" value="TreeGrafter"/>
</dbReference>
<dbReference type="GO" id="GO:0052621">
    <property type="term" value="F:diguanylate cyclase activity"/>
    <property type="evidence" value="ECO:0007669"/>
    <property type="project" value="UniProtKB-EC"/>
</dbReference>
<feature type="domain" description="GGDEF" evidence="5">
    <location>
        <begin position="393"/>
        <end position="525"/>
    </location>
</feature>
<dbReference type="AlphaFoldDB" id="A0A0K6HXN2"/>
<dbReference type="PANTHER" id="PTHR45138:SF9">
    <property type="entry name" value="DIGUANYLATE CYCLASE DGCM-RELATED"/>
    <property type="match status" value="1"/>
</dbReference>
<feature type="transmembrane region" description="Helical" evidence="4">
    <location>
        <begin position="59"/>
        <end position="79"/>
    </location>
</feature>
<evidence type="ECO:0000259" key="5">
    <source>
        <dbReference type="PROSITE" id="PS50887"/>
    </source>
</evidence>
<dbReference type="SUPFAM" id="SSF55785">
    <property type="entry name" value="PYP-like sensor domain (PAS domain)"/>
    <property type="match status" value="1"/>
</dbReference>
<evidence type="ECO:0000256" key="3">
    <source>
        <dbReference type="SAM" id="MobiDB-lite"/>
    </source>
</evidence>
<reference evidence="7" key="1">
    <citation type="submission" date="2015-08" db="EMBL/GenBank/DDBJ databases">
        <authorList>
            <person name="Varghese N."/>
        </authorList>
    </citation>
    <scope>NUCLEOTIDE SEQUENCE [LARGE SCALE GENOMIC DNA]</scope>
    <source>
        <strain evidence="7">DSM 18181</strain>
    </source>
</reference>
<evidence type="ECO:0000256" key="1">
    <source>
        <dbReference type="ARBA" id="ARBA00012528"/>
    </source>
</evidence>
<feature type="transmembrane region" description="Helical" evidence="4">
    <location>
        <begin position="194"/>
        <end position="212"/>
    </location>
</feature>
<organism evidence="6 7">
    <name type="scientific">Thiomonas bhubaneswarensis</name>
    <dbReference type="NCBI Taxonomy" id="339866"/>
    <lineage>
        <taxon>Bacteria</taxon>
        <taxon>Pseudomonadati</taxon>
        <taxon>Pseudomonadota</taxon>
        <taxon>Betaproteobacteria</taxon>
        <taxon>Burkholderiales</taxon>
        <taxon>Thiomonas</taxon>
    </lineage>
</organism>
<dbReference type="Proteomes" id="UP000183649">
    <property type="component" value="Unassembled WGS sequence"/>
</dbReference>
<dbReference type="GO" id="GO:1902201">
    <property type="term" value="P:negative regulation of bacterial-type flagellum-dependent cell motility"/>
    <property type="evidence" value="ECO:0007669"/>
    <property type="project" value="TreeGrafter"/>
</dbReference>
<sequence>MKFWQRSPAAQAAEGGSDTLLPGPDAAHPIGRLGLFLRAEDEADYVQANWAQIAGRLRLLGLVGGGAFFMASVVDWLHLHGQAPFLGLLALRLGVLALGLHLWRTARAVGVHSPVALRYALILFELGVIVAFRLVNVGYGNYSPNQGLSALLMTLAFYAFVPMLAPANFWLLPLATLTLLAQSLWWFEVPMKELATLLVMATFVHILGWAAAAQNARGRRLAWLDSRRLAREMKERRAAESNLQHLFEVCPVPLVLSAQDDGLVLRFNQAAQNLLDPAGRFSEPGTAWAGEFYVDAQVRQQVGEALRARGQVGPMDARLRSAEGDPIHVMLAARSLHFDGQDAVLTSLVEITERKRRELRLARLVQTDALTGLYNRTGFFERSQALLAKADRADCSVLLMDADHFKRVNDTYGHAVGDVVLQQIASRMSTVLREGDVLGRIGGEEFAVFLPNTSKRAARLLAERIRQIVDRHALRVQGQRVPMSLSIGVALVLPTERTVDAALSRADAAMYRAKQSGRNRVEVSA</sequence>
<keyword evidence="4" id="KW-0472">Membrane</keyword>
<keyword evidence="4" id="KW-1133">Transmembrane helix</keyword>
<feature type="transmembrane region" description="Helical" evidence="4">
    <location>
        <begin position="85"/>
        <end position="103"/>
    </location>
</feature>
<feature type="region of interest" description="Disordered" evidence="3">
    <location>
        <begin position="1"/>
        <end position="22"/>
    </location>
</feature>
<dbReference type="InterPro" id="IPR000160">
    <property type="entry name" value="GGDEF_dom"/>
</dbReference>